<accession>F5Y930</accession>
<reference evidence="1 2" key="2">
    <citation type="journal article" date="2011" name="ISME J.">
        <title>RNA-seq reveals cooperative metabolic interactions between two termite-gut spirochete species in co-culture.</title>
        <authorList>
            <person name="Rosenthal A.Z."/>
            <person name="Matson E.G."/>
            <person name="Eldar A."/>
            <person name="Leadbetter J.R."/>
        </authorList>
    </citation>
    <scope>NUCLEOTIDE SEQUENCE [LARGE SCALE GENOMIC DNA]</scope>
    <source>
        <strain evidence="2">ATCC BAA-888 / DSM 13862 / ZAS-9</strain>
    </source>
</reference>
<keyword evidence="2" id="KW-1185">Reference proteome</keyword>
<sequence length="65" mass="7043">MIANTLAASRRLLPNRQLVKLIFVFIKKLLCTLVSYPSSLSPVSAVLRNGARRRFGCAAGQLGAN</sequence>
<dbReference type="Proteomes" id="UP000009222">
    <property type="component" value="Chromosome"/>
</dbReference>
<dbReference type="InParanoid" id="F5Y930"/>
<name>F5Y930_LEAAZ</name>
<dbReference type="HOGENOM" id="CLU_2848520_0_0_12"/>
<evidence type="ECO:0000313" key="1">
    <source>
        <dbReference type="EMBL" id="AEF83210.1"/>
    </source>
</evidence>
<dbReference type="EMBL" id="CP001841">
    <property type="protein sequence ID" value="AEF83210.1"/>
    <property type="molecule type" value="Genomic_DNA"/>
</dbReference>
<proteinExistence type="predicted"/>
<dbReference type="AlphaFoldDB" id="F5Y930"/>
<dbReference type="KEGG" id="taz:TREAZ_3289"/>
<reference evidence="2" key="1">
    <citation type="submission" date="2009-12" db="EMBL/GenBank/DDBJ databases">
        <title>Complete sequence of Treponema azotonutricium strain ZAS-9.</title>
        <authorList>
            <person name="Tetu S.G."/>
            <person name="Matson E."/>
            <person name="Ren Q."/>
            <person name="Seshadri R."/>
            <person name="Elbourne L."/>
            <person name="Hassan K.A."/>
            <person name="Durkin A."/>
            <person name="Radune D."/>
            <person name="Mohamoud Y."/>
            <person name="Shay R."/>
            <person name="Jin S."/>
            <person name="Zhang X."/>
            <person name="Lucey K."/>
            <person name="Ballor N.R."/>
            <person name="Ottesen E."/>
            <person name="Rosenthal R."/>
            <person name="Allen A."/>
            <person name="Leadbetter J.R."/>
            <person name="Paulsen I.T."/>
        </authorList>
    </citation>
    <scope>NUCLEOTIDE SEQUENCE [LARGE SCALE GENOMIC DNA]</scope>
    <source>
        <strain evidence="2">ATCC BAA-888 / DSM 13862 / ZAS-9</strain>
    </source>
</reference>
<evidence type="ECO:0000313" key="2">
    <source>
        <dbReference type="Proteomes" id="UP000009222"/>
    </source>
</evidence>
<organism evidence="1 2">
    <name type="scientific">Leadbettera azotonutricia (strain ATCC BAA-888 / DSM 13862 / ZAS-9)</name>
    <name type="common">Treponema azotonutricium</name>
    <dbReference type="NCBI Taxonomy" id="545695"/>
    <lineage>
        <taxon>Bacteria</taxon>
        <taxon>Pseudomonadati</taxon>
        <taxon>Spirochaetota</taxon>
        <taxon>Spirochaetia</taxon>
        <taxon>Spirochaetales</taxon>
        <taxon>Breznakiellaceae</taxon>
        <taxon>Leadbettera</taxon>
    </lineage>
</organism>
<dbReference type="STRING" id="545695.TREAZ_3289"/>
<gene>
    <name evidence="1" type="ordered locus">TREAZ_3289</name>
</gene>
<protein>
    <submittedName>
        <fullName evidence="1">Uncharacterized protein</fullName>
    </submittedName>
</protein>